<evidence type="ECO:0000256" key="6">
    <source>
        <dbReference type="ARBA" id="ARBA00022989"/>
    </source>
</evidence>
<keyword evidence="11" id="KW-1185">Reference proteome</keyword>
<comment type="subcellular location">
    <subcellularLocation>
        <location evidence="1">Cell inner membrane</location>
        <topology evidence="1">Multi-pass membrane protein</topology>
    </subcellularLocation>
    <subcellularLocation>
        <location evidence="8">Cell membrane</location>
        <topology evidence="8">Multi-pass membrane protein</topology>
    </subcellularLocation>
</comment>
<feature type="transmembrane region" description="Helical" evidence="8">
    <location>
        <begin position="68"/>
        <end position="99"/>
    </location>
</feature>
<dbReference type="SUPFAM" id="SSF161098">
    <property type="entry name" value="MetI-like"/>
    <property type="match status" value="1"/>
</dbReference>
<protein>
    <submittedName>
        <fullName evidence="10">ABC transporter permease</fullName>
    </submittedName>
</protein>
<dbReference type="EMBL" id="JBHUIJ010000015">
    <property type="protein sequence ID" value="MFD2238189.1"/>
    <property type="molecule type" value="Genomic_DNA"/>
</dbReference>
<keyword evidence="7 8" id="KW-0472">Membrane</keyword>
<evidence type="ECO:0000313" key="11">
    <source>
        <dbReference type="Proteomes" id="UP001597371"/>
    </source>
</evidence>
<evidence type="ECO:0000259" key="9">
    <source>
        <dbReference type="PROSITE" id="PS50928"/>
    </source>
</evidence>
<keyword evidence="5 8" id="KW-0812">Transmembrane</keyword>
<evidence type="ECO:0000256" key="2">
    <source>
        <dbReference type="ARBA" id="ARBA00022448"/>
    </source>
</evidence>
<dbReference type="Proteomes" id="UP001597371">
    <property type="component" value="Unassembled WGS sequence"/>
</dbReference>
<evidence type="ECO:0000256" key="8">
    <source>
        <dbReference type="RuleBase" id="RU363032"/>
    </source>
</evidence>
<dbReference type="CDD" id="cd06261">
    <property type="entry name" value="TM_PBP2"/>
    <property type="match status" value="1"/>
</dbReference>
<feature type="transmembrane region" description="Helical" evidence="8">
    <location>
        <begin position="241"/>
        <end position="261"/>
    </location>
</feature>
<keyword evidence="4" id="KW-0997">Cell inner membrane</keyword>
<feature type="transmembrane region" description="Helical" evidence="8">
    <location>
        <begin position="111"/>
        <end position="132"/>
    </location>
</feature>
<feature type="transmembrane region" description="Helical" evidence="8">
    <location>
        <begin position="138"/>
        <end position="162"/>
    </location>
</feature>
<dbReference type="PANTHER" id="PTHR43357:SF4">
    <property type="entry name" value="INNER MEMBRANE ABC TRANSPORTER PERMEASE PROTEIN YDCV"/>
    <property type="match status" value="1"/>
</dbReference>
<feature type="domain" description="ABC transmembrane type-1" evidence="9">
    <location>
        <begin position="73"/>
        <end position="260"/>
    </location>
</feature>
<keyword evidence="2 8" id="KW-0813">Transport</keyword>
<organism evidence="10 11">
    <name type="scientific">Aureimonas populi</name>
    <dbReference type="NCBI Taxonomy" id="1701758"/>
    <lineage>
        <taxon>Bacteria</taxon>
        <taxon>Pseudomonadati</taxon>
        <taxon>Pseudomonadota</taxon>
        <taxon>Alphaproteobacteria</taxon>
        <taxon>Hyphomicrobiales</taxon>
        <taxon>Aurantimonadaceae</taxon>
        <taxon>Aureimonas</taxon>
    </lineage>
</organism>
<comment type="similarity">
    <text evidence="8">Belongs to the binding-protein-dependent transport system permease family.</text>
</comment>
<feature type="transmembrane region" description="Helical" evidence="8">
    <location>
        <begin position="197"/>
        <end position="221"/>
    </location>
</feature>
<evidence type="ECO:0000256" key="5">
    <source>
        <dbReference type="ARBA" id="ARBA00022692"/>
    </source>
</evidence>
<keyword evidence="6 8" id="KW-1133">Transmembrane helix</keyword>
<dbReference type="InterPro" id="IPR000515">
    <property type="entry name" value="MetI-like"/>
</dbReference>
<comment type="caution">
    <text evidence="10">The sequence shown here is derived from an EMBL/GenBank/DDBJ whole genome shotgun (WGS) entry which is preliminary data.</text>
</comment>
<evidence type="ECO:0000313" key="10">
    <source>
        <dbReference type="EMBL" id="MFD2238189.1"/>
    </source>
</evidence>
<proteinExistence type="inferred from homology"/>
<name>A0ABW5CLZ9_9HYPH</name>
<dbReference type="Gene3D" id="1.10.3720.10">
    <property type="entry name" value="MetI-like"/>
    <property type="match status" value="1"/>
</dbReference>
<keyword evidence="3" id="KW-1003">Cell membrane</keyword>
<evidence type="ECO:0000256" key="7">
    <source>
        <dbReference type="ARBA" id="ARBA00023136"/>
    </source>
</evidence>
<feature type="transmembrane region" description="Helical" evidence="8">
    <location>
        <begin position="21"/>
        <end position="48"/>
    </location>
</feature>
<sequence>MLNSRRRSFLLRRAGVGIHHVLAWLVFLFLLAPLLIVVPISFSGGAYLRFPPESYSTQWYEAYFAQDSWINATILSLQIGIVATIISVSVGFLFALGITRGLRSWAPTLEKLAIAPMVVPSIVYSVSMYSLFSSLGLVGNWFGIALAHAILCLPFVVIVLAASLREYDMDQEIAALGLGASRLTAIRRITIPQIRPSLLSAAFLAFITSFDELVVAMFLSGTFGTLPKKMFDNIRLQIDPTIAAVSVMEIVMVILVMAVLLRINRANASRLT</sequence>
<dbReference type="InterPro" id="IPR035906">
    <property type="entry name" value="MetI-like_sf"/>
</dbReference>
<evidence type="ECO:0000256" key="1">
    <source>
        <dbReference type="ARBA" id="ARBA00004429"/>
    </source>
</evidence>
<reference evidence="11" key="1">
    <citation type="journal article" date="2019" name="Int. J. Syst. Evol. Microbiol.">
        <title>The Global Catalogue of Microorganisms (GCM) 10K type strain sequencing project: providing services to taxonomists for standard genome sequencing and annotation.</title>
        <authorList>
            <consortium name="The Broad Institute Genomics Platform"/>
            <consortium name="The Broad Institute Genome Sequencing Center for Infectious Disease"/>
            <person name="Wu L."/>
            <person name="Ma J."/>
        </authorList>
    </citation>
    <scope>NUCLEOTIDE SEQUENCE [LARGE SCALE GENOMIC DNA]</scope>
    <source>
        <strain evidence="11">ZS-35-S2</strain>
    </source>
</reference>
<dbReference type="RefSeq" id="WP_209738964.1">
    <property type="nucleotide sequence ID" value="NZ_CP072611.1"/>
</dbReference>
<accession>A0ABW5CLZ9</accession>
<gene>
    <name evidence="10" type="ORF">ACFSKQ_12060</name>
</gene>
<dbReference type="Pfam" id="PF00528">
    <property type="entry name" value="BPD_transp_1"/>
    <property type="match status" value="1"/>
</dbReference>
<dbReference type="PANTHER" id="PTHR43357">
    <property type="entry name" value="INNER MEMBRANE ABC TRANSPORTER PERMEASE PROTEIN YDCV"/>
    <property type="match status" value="1"/>
</dbReference>
<evidence type="ECO:0000256" key="3">
    <source>
        <dbReference type="ARBA" id="ARBA00022475"/>
    </source>
</evidence>
<evidence type="ECO:0000256" key="4">
    <source>
        <dbReference type="ARBA" id="ARBA00022519"/>
    </source>
</evidence>
<dbReference type="PROSITE" id="PS50928">
    <property type="entry name" value="ABC_TM1"/>
    <property type="match status" value="1"/>
</dbReference>